<name>A0A3N0GW28_9ACTN</name>
<sequence length="162" mass="16152">MQKKATALLVSTGVAGLLAGGVLMGTMSANAADDSSATSGTSSYGTSQPGTTPAGQTGTGAPNGNNDPSKPMRSDEKLLTGDTKDKVTAAVKAKYPNATFQRVETDSDGVYEAHILDHGKPVIVQVDATFTVTGTQSMPTAPQGDANGDGPAGQPSTQAPAA</sequence>
<dbReference type="RefSeq" id="WP_123221848.1">
    <property type="nucleotide sequence ID" value="NZ_RJSF01000009.1"/>
</dbReference>
<keyword evidence="4" id="KW-1185">Reference proteome</keyword>
<dbReference type="OrthoDB" id="4947672at2"/>
<evidence type="ECO:0000313" key="3">
    <source>
        <dbReference type="EMBL" id="RNM16352.1"/>
    </source>
</evidence>
<proteinExistence type="predicted"/>
<comment type="caution">
    <text evidence="3">The sequence shown here is derived from an EMBL/GenBank/DDBJ whole genome shotgun (WGS) entry which is preliminary data.</text>
</comment>
<protein>
    <recommendedName>
        <fullName evidence="5">PepSY domain-containing protein</fullName>
    </recommendedName>
</protein>
<evidence type="ECO:0000313" key="4">
    <source>
        <dbReference type="Proteomes" id="UP000279994"/>
    </source>
</evidence>
<evidence type="ECO:0000256" key="1">
    <source>
        <dbReference type="SAM" id="MobiDB-lite"/>
    </source>
</evidence>
<dbReference type="Proteomes" id="UP000279994">
    <property type="component" value="Unassembled WGS sequence"/>
</dbReference>
<accession>A0A3N0GW28</accession>
<feature type="compositionally biased region" description="Low complexity" evidence="1">
    <location>
        <begin position="31"/>
        <end position="66"/>
    </location>
</feature>
<feature type="compositionally biased region" description="Basic and acidic residues" evidence="1">
    <location>
        <begin position="70"/>
        <end position="84"/>
    </location>
</feature>
<dbReference type="Gene3D" id="3.30.505.20">
    <property type="match status" value="1"/>
</dbReference>
<dbReference type="AlphaFoldDB" id="A0A3N0GW28"/>
<organism evidence="3 4">
    <name type="scientific">Nocardioides pocheonensis</name>
    <dbReference type="NCBI Taxonomy" id="661485"/>
    <lineage>
        <taxon>Bacteria</taxon>
        <taxon>Bacillati</taxon>
        <taxon>Actinomycetota</taxon>
        <taxon>Actinomycetes</taxon>
        <taxon>Propionibacteriales</taxon>
        <taxon>Nocardioidaceae</taxon>
        <taxon>Nocardioides</taxon>
    </lineage>
</organism>
<feature type="region of interest" description="Disordered" evidence="1">
    <location>
        <begin position="31"/>
        <end position="84"/>
    </location>
</feature>
<keyword evidence="2" id="KW-0732">Signal</keyword>
<evidence type="ECO:0000256" key="2">
    <source>
        <dbReference type="SAM" id="SignalP"/>
    </source>
</evidence>
<feature type="region of interest" description="Disordered" evidence="1">
    <location>
        <begin position="134"/>
        <end position="162"/>
    </location>
</feature>
<gene>
    <name evidence="3" type="ORF">EFL26_05230</name>
</gene>
<feature type="signal peptide" evidence="2">
    <location>
        <begin position="1"/>
        <end position="31"/>
    </location>
</feature>
<dbReference type="EMBL" id="RJSF01000009">
    <property type="protein sequence ID" value="RNM16352.1"/>
    <property type="molecule type" value="Genomic_DNA"/>
</dbReference>
<evidence type="ECO:0008006" key="5">
    <source>
        <dbReference type="Google" id="ProtNLM"/>
    </source>
</evidence>
<feature type="chain" id="PRO_5018020660" description="PepSY domain-containing protein" evidence="2">
    <location>
        <begin position="32"/>
        <end position="162"/>
    </location>
</feature>
<reference evidence="3 4" key="1">
    <citation type="submission" date="2018-11" db="EMBL/GenBank/DDBJ databases">
        <authorList>
            <person name="Li F."/>
        </authorList>
    </citation>
    <scope>NUCLEOTIDE SEQUENCE [LARGE SCALE GENOMIC DNA]</scope>
    <source>
        <strain evidence="3 4">Gsoil 818</strain>
    </source>
</reference>